<keyword evidence="7" id="KW-1133">Transmembrane helix</keyword>
<keyword evidence="7" id="KW-0472">Membrane</keyword>
<evidence type="ECO:0000256" key="4">
    <source>
        <dbReference type="ARBA" id="ARBA00022777"/>
    </source>
</evidence>
<sequence length="1947" mass="216556">MVKQVKFTDAEPKLHHFDPYNGYGAPTDDTGSSNGGGGGDGQRPSQLTEEMTLLSTLHGRARRQLRDISKHDLKTVIKYGTKTTGRTVNGERRWMFEHGNTVVITDYYCQKEVTSYNKAIEIERATITQQMMDNHNEAVRLMRDDPHMCATHSIIIIDQSASMKTCDVNCFRSRSDASYGTLALDYIAQQLYQMADEISMDAVTIIEMHDEGTVFVDKEPLDWILFNKVLDRPSTSKPRSHGNYVKSLEVAQDIINSECELFAELDADDIPAFSLVLISDGKPSDTLPEHEEMRLNIVTCIAKMLKSKLTVCGMGIGACGSDFEQLKMLVDKAIEHGSEGQFNHAGLNPANLSTTFSSIATSMTTKRNDLCSITGEKLNKTEKSYQMRQKKQVNVEYAMQKETSLVRRSVYDHKNDDWKEVDFLNHDSGGFAIEKNPFGKGAERLAYMFQEIKLRADAHGWEGAGERMVAKESKYNEDERSKLKFHLYFCRAQTKAQELAELFNAHVMNTPLLVPSEDELSLPPPITFLDCSVYEYTDCFGDRCGLLVEKYLKGKFTKFNNNNGYVCSVDPDGASIHLAVGEILLTDFVQAFSHWVYESTEHELIVCDLQGILDMEGRRPVFRLTDPAICSRSRGYRSYYGKTDLGMKGIRKFCMRHCCNHVCSALNLPPTRGSQWNEPRISLRRETNSVRRFVYDPDEQMNCVWKEVQLFEKESAGFQIELSPFGKGADRLAYKFHEIKPNIHRPGWRKVGERMVAKESKLIVDERYKEQFHLFYCRVQSKAQELAKLFNETVANTPVLGPRPPSITFLDCSIYEYTNAAGVRCGVLVENFLRGRFTKFNFNNGVAHTVDPGGASDFVQAFSHWVYETTKQKMIVSSTNIVPDIDVALELDNNSSQTNSTDDTDSDLIITTQKNEEEDESIIDILEISTNNLPMARRIPSIIISRINTLCILLTPCIHKCLQQPVLADKLAHYSLLNTILLNGKYLPIGFFGAYTIFLSVFWIPLWVLSQLLTEIGVYLLLLSCIIFSGRALLRLLAFPGTSVRVYGEIENEFAKYSCKMLEGAANVIEEFAKSLLGLAPANAPSTTSTTSSVSNEGMDAMDVLRTNYKRVEVYKNQVLGVFWEVLHCLYEDHGEGIATSSSSSGNTNNNIHRRSCSRNGYHHVGEQLSACKETCKRNFCCERTSTRHTNGNELSNNDDIGETSELSTNLCHSPVTTDNGSLDCQNITTTRYGNNPLVGDIGNLANLTPQARSDGRELYALLDLVLEDICTLESSASNILRNLENENNLNNLTISKDTVEYANKMMERAVELREFISRIKLPSDTDNNETDEEVGADAVRHRLEEQGNNLTSSSVMGMVSSAVQAFVNMIDPPPHNSIFGLDVVRGCFLARYVGAKQFWVKRVGGSGICGRNGKLDVVMIPSLGRMGRNTDVVDNVIPLSPRKDRNENITSSSGRADSIKKVKKAVLYCNPNAGLVEVATGMGLTGGNVHKIIGSDDDTGPSTCWTEHYIDHGYDVYLFNYAGFGRSYGGGDLNNPTHEFSHGFLGSMKRCLFSAFLAFKPSSESLKLDALAVARHLVDVVEVDELIIHGESIGGMAAAGAARTLSATTAKPKSTLLLICDRTFSNLEGVAQRLVGRWTGNAIRLLAPGWSTDVARDFIAARCPKIVAQDCADEIIHDYSSLKSGVSFAGELTKGQTNDVGWMKSPPIEYQIADLDNVSIINGRCNTHQIRTSPTWPSDKHISWCEAHHFAACVRRVGKLATAAKKRLRGALGESGHSSGEAEGIEVSLISEESSLQLYPTYNKSVPSQKTTEAEALIKLWKLLACCDGLCGNPLGHAVKEGSDCAISWLCTAVIFGPQVVMENAEKRWDTQHPNNASTNSDFNHGILPEDFDLRPRGYNWVEDVTSKYPTPLPETLASLKSMASPTNNAFIEGLCPYHLLIMMCA</sequence>
<evidence type="ECO:0000256" key="7">
    <source>
        <dbReference type="SAM" id="Phobius"/>
    </source>
</evidence>
<evidence type="ECO:0000256" key="2">
    <source>
        <dbReference type="ARBA" id="ARBA00022679"/>
    </source>
</evidence>
<dbReference type="Gene3D" id="3.40.50.1820">
    <property type="entry name" value="alpha/beta hydrolase"/>
    <property type="match status" value="1"/>
</dbReference>
<name>A0ABD3MH98_9STRA</name>
<feature type="domain" description="Alpha-type protein kinase" evidence="8">
    <location>
        <begin position="697"/>
        <end position="976"/>
    </location>
</feature>
<gene>
    <name evidence="9" type="ORF">ACHAWU_003828</name>
</gene>
<dbReference type="PROSITE" id="PS51158">
    <property type="entry name" value="ALPHA_KINASE"/>
    <property type="match status" value="2"/>
</dbReference>
<dbReference type="InterPro" id="IPR011009">
    <property type="entry name" value="Kinase-like_dom_sf"/>
</dbReference>
<feature type="transmembrane region" description="Helical" evidence="7">
    <location>
        <begin position="986"/>
        <end position="1009"/>
    </location>
</feature>
<dbReference type="SMART" id="SM00811">
    <property type="entry name" value="Alpha_kinase"/>
    <property type="match status" value="2"/>
</dbReference>
<keyword evidence="3" id="KW-0547">Nucleotide-binding</keyword>
<protein>
    <recommendedName>
        <fullName evidence="8">Alpha-type protein kinase domain-containing protein</fullName>
    </recommendedName>
</protein>
<evidence type="ECO:0000313" key="9">
    <source>
        <dbReference type="EMBL" id="KAL3762089.1"/>
    </source>
</evidence>
<proteinExistence type="predicted"/>
<dbReference type="PANTHER" id="PTHR45992">
    <property type="entry name" value="EUKARYOTIC ELONGATION FACTOR 2 KINASE-RELATED"/>
    <property type="match status" value="1"/>
</dbReference>
<reference evidence="9 10" key="1">
    <citation type="submission" date="2024-10" db="EMBL/GenBank/DDBJ databases">
        <title>Updated reference genomes for cyclostephanoid diatoms.</title>
        <authorList>
            <person name="Roberts W.R."/>
            <person name="Alverson A.J."/>
        </authorList>
    </citation>
    <scope>NUCLEOTIDE SEQUENCE [LARGE SCALE GENOMIC DNA]</scope>
    <source>
        <strain evidence="9 10">AJA232-27</strain>
    </source>
</reference>
<feature type="transmembrane region" description="Helical" evidence="7">
    <location>
        <begin position="1016"/>
        <end position="1034"/>
    </location>
</feature>
<organism evidence="9 10">
    <name type="scientific">Discostella pseudostelligera</name>
    <dbReference type="NCBI Taxonomy" id="259834"/>
    <lineage>
        <taxon>Eukaryota</taxon>
        <taxon>Sar</taxon>
        <taxon>Stramenopiles</taxon>
        <taxon>Ochrophyta</taxon>
        <taxon>Bacillariophyta</taxon>
        <taxon>Coscinodiscophyceae</taxon>
        <taxon>Thalassiosirophycidae</taxon>
        <taxon>Stephanodiscales</taxon>
        <taxon>Stephanodiscaceae</taxon>
        <taxon>Discostella</taxon>
    </lineage>
</organism>
<dbReference type="InterPro" id="IPR051852">
    <property type="entry name" value="Alpha-type_PK"/>
</dbReference>
<evidence type="ECO:0000256" key="5">
    <source>
        <dbReference type="ARBA" id="ARBA00022840"/>
    </source>
</evidence>
<evidence type="ECO:0000256" key="1">
    <source>
        <dbReference type="ARBA" id="ARBA00022527"/>
    </source>
</evidence>
<keyword evidence="2" id="KW-0808">Transferase</keyword>
<dbReference type="PANTHER" id="PTHR45992:SF11">
    <property type="entry name" value="ALPHA-TYPE PROTEIN KINASE DOMAIN-CONTAINING PROTEIN"/>
    <property type="match status" value="1"/>
</dbReference>
<evidence type="ECO:0000256" key="6">
    <source>
        <dbReference type="SAM" id="MobiDB-lite"/>
    </source>
</evidence>
<dbReference type="SUPFAM" id="SSF53474">
    <property type="entry name" value="alpha/beta-Hydrolases"/>
    <property type="match status" value="1"/>
</dbReference>
<dbReference type="GO" id="GO:0004674">
    <property type="term" value="F:protein serine/threonine kinase activity"/>
    <property type="evidence" value="ECO:0007669"/>
    <property type="project" value="UniProtKB-KW"/>
</dbReference>
<feature type="region of interest" description="Disordered" evidence="6">
    <location>
        <begin position="16"/>
        <end position="45"/>
    </location>
</feature>
<keyword evidence="1" id="KW-0723">Serine/threonine-protein kinase</keyword>
<dbReference type="Gene3D" id="3.20.200.10">
    <property type="entry name" value="MHCK/EF2 kinase"/>
    <property type="match status" value="2"/>
</dbReference>
<evidence type="ECO:0000313" key="10">
    <source>
        <dbReference type="Proteomes" id="UP001530293"/>
    </source>
</evidence>
<keyword evidence="5" id="KW-0067">ATP-binding</keyword>
<dbReference type="Pfam" id="PF02816">
    <property type="entry name" value="Alpha_kinase"/>
    <property type="match status" value="2"/>
</dbReference>
<dbReference type="InterPro" id="IPR004166">
    <property type="entry name" value="a-kinase_dom"/>
</dbReference>
<dbReference type="GO" id="GO:0005524">
    <property type="term" value="F:ATP binding"/>
    <property type="evidence" value="ECO:0007669"/>
    <property type="project" value="UniProtKB-KW"/>
</dbReference>
<keyword evidence="4" id="KW-0418">Kinase</keyword>
<keyword evidence="7" id="KW-0812">Transmembrane</keyword>
<dbReference type="Proteomes" id="UP001530293">
    <property type="component" value="Unassembled WGS sequence"/>
</dbReference>
<dbReference type="SUPFAM" id="SSF56112">
    <property type="entry name" value="Protein kinase-like (PK-like)"/>
    <property type="match status" value="2"/>
</dbReference>
<feature type="domain" description="Alpha-type protein kinase" evidence="8">
    <location>
        <begin position="410"/>
        <end position="671"/>
    </location>
</feature>
<keyword evidence="10" id="KW-1185">Reference proteome</keyword>
<comment type="caution">
    <text evidence="9">The sequence shown here is derived from an EMBL/GenBank/DDBJ whole genome shotgun (WGS) entry which is preliminary data.</text>
</comment>
<accession>A0ABD3MH98</accession>
<dbReference type="EMBL" id="JALLBG020000141">
    <property type="protein sequence ID" value="KAL3762089.1"/>
    <property type="molecule type" value="Genomic_DNA"/>
</dbReference>
<evidence type="ECO:0000256" key="3">
    <source>
        <dbReference type="ARBA" id="ARBA00022741"/>
    </source>
</evidence>
<evidence type="ECO:0000259" key="8">
    <source>
        <dbReference type="PROSITE" id="PS51158"/>
    </source>
</evidence>
<dbReference type="Gene3D" id="3.30.200.20">
    <property type="entry name" value="Phosphorylase Kinase, domain 1"/>
    <property type="match status" value="1"/>
</dbReference>
<dbReference type="InterPro" id="IPR029058">
    <property type="entry name" value="AB_hydrolase_fold"/>
</dbReference>